<sequence>MVLGQQLKMRKGFTPRVAIMAVATILFTSACARQAVSTETRLPGATAVPTVGGTPTSIGGNTGRAAVESFMAAVKAQDLQAMSGLWGNGKGLARDQYKRDELEKRLVIMQCLLQHDQFRFAENGPRLQTGGRQEHLIEIKKAKLEARTTVMTVPGPGGKWLVEDIDVSKLRDFCQ</sequence>
<reference evidence="2 3" key="2">
    <citation type="journal article" date="2016" name="Environ. Microbiol. Rep.">
        <title>Metagenomic evidence for the presence of phototrophic Gemmatimonadetes bacteria in diverse environments.</title>
        <authorList>
            <person name="Zeng Y."/>
            <person name="Baumbach J."/>
            <person name="Barbosa E.G."/>
            <person name="Azevedo V."/>
            <person name="Zhang C."/>
            <person name="Koblizek M."/>
        </authorList>
    </citation>
    <scope>NUCLEOTIDE SEQUENCE [LARGE SCALE GENOMIC DNA]</scope>
    <source>
        <strain evidence="2 3">AP64</strain>
    </source>
</reference>
<keyword evidence="1" id="KW-0732">Signal</keyword>
<dbReference type="STRING" id="1379270.GEMMAAP_07120"/>
<feature type="chain" id="PRO_5007506636" description="DUF4878 domain-containing protein" evidence="1">
    <location>
        <begin position="33"/>
        <end position="175"/>
    </location>
</feature>
<dbReference type="KEGG" id="gph:GEMMAAP_07120"/>
<evidence type="ECO:0000313" key="3">
    <source>
        <dbReference type="Proteomes" id="UP000076404"/>
    </source>
</evidence>
<gene>
    <name evidence="2" type="ORF">GEMMAAP_07120</name>
</gene>
<keyword evidence="3" id="KW-1185">Reference proteome</keyword>
<reference evidence="2 3" key="1">
    <citation type="journal article" date="2014" name="Proc. Natl. Acad. Sci. U.S.A.">
        <title>Functional type 2 photosynthetic reaction centers found in the rare bacterial phylum Gemmatimonadetes.</title>
        <authorList>
            <person name="Zeng Y."/>
            <person name="Feng F."/>
            <person name="Medova H."/>
            <person name="Dean J."/>
            <person name="Koblizek M."/>
        </authorList>
    </citation>
    <scope>NUCLEOTIDE SEQUENCE [LARGE SCALE GENOMIC DNA]</scope>
    <source>
        <strain evidence="2 3">AP64</strain>
    </source>
</reference>
<name>A0A143BI33_9BACT</name>
<dbReference type="eggNOG" id="ENOG502ZM6A">
    <property type="taxonomic scope" value="Bacteria"/>
</dbReference>
<feature type="signal peptide" evidence="1">
    <location>
        <begin position="1"/>
        <end position="32"/>
    </location>
</feature>
<organism evidence="2 3">
    <name type="scientific">Gemmatimonas phototrophica</name>
    <dbReference type="NCBI Taxonomy" id="1379270"/>
    <lineage>
        <taxon>Bacteria</taxon>
        <taxon>Pseudomonadati</taxon>
        <taxon>Gemmatimonadota</taxon>
        <taxon>Gemmatimonadia</taxon>
        <taxon>Gemmatimonadales</taxon>
        <taxon>Gemmatimonadaceae</taxon>
        <taxon>Gemmatimonas</taxon>
    </lineage>
</organism>
<proteinExistence type="predicted"/>
<dbReference type="EMBL" id="CP011454">
    <property type="protein sequence ID" value="AMW04679.1"/>
    <property type="molecule type" value="Genomic_DNA"/>
</dbReference>
<evidence type="ECO:0008006" key="4">
    <source>
        <dbReference type="Google" id="ProtNLM"/>
    </source>
</evidence>
<dbReference type="Proteomes" id="UP000076404">
    <property type="component" value="Chromosome"/>
</dbReference>
<evidence type="ECO:0000256" key="1">
    <source>
        <dbReference type="SAM" id="SignalP"/>
    </source>
</evidence>
<accession>A0A143BI33</accession>
<dbReference type="AlphaFoldDB" id="A0A143BI33"/>
<protein>
    <recommendedName>
        <fullName evidence="4">DUF4878 domain-containing protein</fullName>
    </recommendedName>
</protein>
<evidence type="ECO:0000313" key="2">
    <source>
        <dbReference type="EMBL" id="AMW04679.1"/>
    </source>
</evidence>